<evidence type="ECO:0000313" key="2">
    <source>
        <dbReference type="Proteomes" id="UP001057402"/>
    </source>
</evidence>
<dbReference type="EMBL" id="CM042886">
    <property type="protein sequence ID" value="KAI4343279.1"/>
    <property type="molecule type" value="Genomic_DNA"/>
</dbReference>
<accession>A0ACB9P5P2</accession>
<comment type="caution">
    <text evidence="1">The sequence shown here is derived from an EMBL/GenBank/DDBJ whole genome shotgun (WGS) entry which is preliminary data.</text>
</comment>
<protein>
    <submittedName>
        <fullName evidence="1">Uncharacterized protein</fullName>
    </submittedName>
</protein>
<reference evidence="2" key="1">
    <citation type="journal article" date="2023" name="Front. Plant Sci.">
        <title>Chromosomal-level genome assembly of Melastoma candidum provides insights into trichome evolution.</title>
        <authorList>
            <person name="Zhong Y."/>
            <person name="Wu W."/>
            <person name="Sun C."/>
            <person name="Zou P."/>
            <person name="Liu Y."/>
            <person name="Dai S."/>
            <person name="Zhou R."/>
        </authorList>
    </citation>
    <scope>NUCLEOTIDE SEQUENCE [LARGE SCALE GENOMIC DNA]</scope>
</reference>
<dbReference type="Proteomes" id="UP001057402">
    <property type="component" value="Chromosome 7"/>
</dbReference>
<keyword evidence="2" id="KW-1185">Reference proteome</keyword>
<evidence type="ECO:0000313" key="1">
    <source>
        <dbReference type="EMBL" id="KAI4343279.1"/>
    </source>
</evidence>
<organism evidence="1 2">
    <name type="scientific">Melastoma candidum</name>
    <dbReference type="NCBI Taxonomy" id="119954"/>
    <lineage>
        <taxon>Eukaryota</taxon>
        <taxon>Viridiplantae</taxon>
        <taxon>Streptophyta</taxon>
        <taxon>Embryophyta</taxon>
        <taxon>Tracheophyta</taxon>
        <taxon>Spermatophyta</taxon>
        <taxon>Magnoliopsida</taxon>
        <taxon>eudicotyledons</taxon>
        <taxon>Gunneridae</taxon>
        <taxon>Pentapetalae</taxon>
        <taxon>rosids</taxon>
        <taxon>malvids</taxon>
        <taxon>Myrtales</taxon>
        <taxon>Melastomataceae</taxon>
        <taxon>Melastomatoideae</taxon>
        <taxon>Melastomateae</taxon>
        <taxon>Melastoma</taxon>
    </lineage>
</organism>
<name>A0ACB9P5P2_9MYRT</name>
<proteinExistence type="predicted"/>
<sequence>MSSFHHLKHPHDDKVAAAAADSDDDDPPPIPFKEEPHPVPTLQNLLSPLPHIPLSMSMSMPPVPPTPAKRSSTKDRHTKVEGRGRRIRIPAACAARVFQLTRELGNKSDGETIRWLLERAEPSIIEATGSGTVPAIAVSINGCLKIPSSAPVANLKDTSSPQPLATKRKRPSNHTTELAATAAPANSRPPNDLPPVGAPEVPMWTVGSAGSVVVPTNAFWMIQPTIGPAAATALAQQPQMWATVTPILNAAVARPITSLGMAFPRSMMTVPAGIEIRAPSPVVLVKGPDATAVSSVGSSTAGKSSTMAAPSRGGGIKSKARMVGVANGKQDGTGSKG</sequence>
<gene>
    <name evidence="1" type="ORF">MLD38_027806</name>
</gene>